<organism evidence="2 3">
    <name type="scientific">Synaphobranchus kaupii</name>
    <name type="common">Kaup's arrowtooth eel</name>
    <dbReference type="NCBI Taxonomy" id="118154"/>
    <lineage>
        <taxon>Eukaryota</taxon>
        <taxon>Metazoa</taxon>
        <taxon>Chordata</taxon>
        <taxon>Craniata</taxon>
        <taxon>Vertebrata</taxon>
        <taxon>Euteleostomi</taxon>
        <taxon>Actinopterygii</taxon>
        <taxon>Neopterygii</taxon>
        <taxon>Teleostei</taxon>
        <taxon>Anguilliformes</taxon>
        <taxon>Synaphobranchidae</taxon>
        <taxon>Synaphobranchus</taxon>
    </lineage>
</organism>
<evidence type="ECO:0000259" key="1">
    <source>
        <dbReference type="PROSITE" id="PS51433"/>
    </source>
</evidence>
<dbReference type="PROSITE" id="PS51433">
    <property type="entry name" value="PNT"/>
    <property type="match status" value="1"/>
</dbReference>
<dbReference type="AlphaFoldDB" id="A0A9Q1IIE5"/>
<dbReference type="Proteomes" id="UP001152622">
    <property type="component" value="Chromosome 14"/>
</dbReference>
<comment type="caution">
    <text evidence="2">The sequence shown here is derived from an EMBL/GenBank/DDBJ whole genome shotgun (WGS) entry which is preliminary data.</text>
</comment>
<dbReference type="SUPFAM" id="SSF47769">
    <property type="entry name" value="SAM/Pointed domain"/>
    <property type="match status" value="2"/>
</dbReference>
<dbReference type="SMART" id="SM00251">
    <property type="entry name" value="SAM_PNT"/>
    <property type="match status" value="1"/>
</dbReference>
<dbReference type="Pfam" id="PF02198">
    <property type="entry name" value="SAM_PNT"/>
    <property type="match status" value="1"/>
</dbReference>
<feature type="domain" description="PNT" evidence="1">
    <location>
        <begin position="28"/>
        <end position="114"/>
    </location>
</feature>
<dbReference type="GO" id="GO:0043565">
    <property type="term" value="F:sequence-specific DNA binding"/>
    <property type="evidence" value="ECO:0007669"/>
    <property type="project" value="InterPro"/>
</dbReference>
<accession>A0A9Q1IIE5</accession>
<evidence type="ECO:0000313" key="2">
    <source>
        <dbReference type="EMBL" id="KAJ8342958.1"/>
    </source>
</evidence>
<protein>
    <recommendedName>
        <fullName evidence="1">PNT domain-containing protein</fullName>
    </recommendedName>
</protein>
<gene>
    <name evidence="2" type="ORF">SKAU_G00328860</name>
</gene>
<dbReference type="OrthoDB" id="10067219at2759"/>
<dbReference type="InterPro" id="IPR003118">
    <property type="entry name" value="Pointed_dom"/>
</dbReference>
<dbReference type="InterPro" id="IPR013761">
    <property type="entry name" value="SAM/pointed_sf"/>
</dbReference>
<name>A0A9Q1IIE5_SYNKA</name>
<proteinExistence type="predicted"/>
<reference evidence="2" key="1">
    <citation type="journal article" date="2023" name="Science">
        <title>Genome structures resolve the early diversification of teleost fishes.</title>
        <authorList>
            <person name="Parey E."/>
            <person name="Louis A."/>
            <person name="Montfort J."/>
            <person name="Bouchez O."/>
            <person name="Roques C."/>
            <person name="Iampietro C."/>
            <person name="Lluch J."/>
            <person name="Castinel A."/>
            <person name="Donnadieu C."/>
            <person name="Desvignes T."/>
            <person name="Floi Bucao C."/>
            <person name="Jouanno E."/>
            <person name="Wen M."/>
            <person name="Mejri S."/>
            <person name="Dirks R."/>
            <person name="Jansen H."/>
            <person name="Henkel C."/>
            <person name="Chen W.J."/>
            <person name="Zahm M."/>
            <person name="Cabau C."/>
            <person name="Klopp C."/>
            <person name="Thompson A.W."/>
            <person name="Robinson-Rechavi M."/>
            <person name="Braasch I."/>
            <person name="Lecointre G."/>
            <person name="Bobe J."/>
            <person name="Postlethwait J.H."/>
            <person name="Berthelot C."/>
            <person name="Roest Crollius H."/>
            <person name="Guiguen Y."/>
        </authorList>
    </citation>
    <scope>NUCLEOTIDE SEQUENCE</scope>
    <source>
        <strain evidence="2">WJC10195</strain>
    </source>
</reference>
<keyword evidence="3" id="KW-1185">Reference proteome</keyword>
<evidence type="ECO:0000313" key="3">
    <source>
        <dbReference type="Proteomes" id="UP001152622"/>
    </source>
</evidence>
<dbReference type="Gene3D" id="1.10.150.50">
    <property type="entry name" value="Transcription Factor, Ets-1"/>
    <property type="match status" value="2"/>
</dbReference>
<dbReference type="EMBL" id="JAINUF010000014">
    <property type="protein sequence ID" value="KAJ8342958.1"/>
    <property type="molecule type" value="Genomic_DNA"/>
</dbReference>
<sequence length="200" mass="22755">MDYRPEELDFLDILTPAEVEMLSNAVRTIFAGFSEYQRYLHLPKDPRLWSGSEVGLWLDWCQGEFNFQSLSPNLRGVPGRELCNLEREGILVLSADCSAGEILWEHLRTMCQELDFLDILTPAEVEMLSNAVRTIFAGFSEYQRHLRLPKDPRLWSGSEVGLWLDRCQDQFNFQSLSPNLRGVPEGAVQPGARGDPGSIH</sequence>